<dbReference type="AlphaFoldDB" id="B2A4W0"/>
<dbReference type="PANTHER" id="PTHR30595:SF6">
    <property type="entry name" value="SCHLAFEN ALBA-2 DOMAIN-CONTAINING PROTEIN"/>
    <property type="match status" value="1"/>
</dbReference>
<feature type="coiled-coil region" evidence="1">
    <location>
        <begin position="196"/>
        <end position="230"/>
    </location>
</feature>
<dbReference type="InterPro" id="IPR038461">
    <property type="entry name" value="Schlafen_AlbA_2_dom_sf"/>
</dbReference>
<proteinExistence type="predicted"/>
<dbReference type="Proteomes" id="UP000001683">
    <property type="component" value="Chromosome"/>
</dbReference>
<gene>
    <name evidence="3" type="ordered locus">Nther_0284</name>
</gene>
<accession>B2A4W0</accession>
<dbReference type="InParanoid" id="B2A4W0"/>
<dbReference type="eggNOG" id="COG2865">
    <property type="taxonomic scope" value="Bacteria"/>
</dbReference>
<reference evidence="3 4" key="1">
    <citation type="submission" date="2008-04" db="EMBL/GenBank/DDBJ databases">
        <title>Complete sequence of chromosome of Natranaerobius thermophilus JW/NM-WN-LF.</title>
        <authorList>
            <consortium name="US DOE Joint Genome Institute"/>
            <person name="Copeland A."/>
            <person name="Lucas S."/>
            <person name="Lapidus A."/>
            <person name="Glavina del Rio T."/>
            <person name="Dalin E."/>
            <person name="Tice H."/>
            <person name="Bruce D."/>
            <person name="Goodwin L."/>
            <person name="Pitluck S."/>
            <person name="Chertkov O."/>
            <person name="Brettin T."/>
            <person name="Detter J.C."/>
            <person name="Han C."/>
            <person name="Kuske C.R."/>
            <person name="Schmutz J."/>
            <person name="Larimer F."/>
            <person name="Land M."/>
            <person name="Hauser L."/>
            <person name="Kyrpides N."/>
            <person name="Lykidis A."/>
            <person name="Mesbah N.M."/>
            <person name="Wiegel J."/>
        </authorList>
    </citation>
    <scope>NUCLEOTIDE SEQUENCE [LARGE SCALE GENOMIC DNA]</scope>
    <source>
        <strain evidence="4">ATCC BAA-1301 / DSM 18059 / JW/NM-WN-LF</strain>
    </source>
</reference>
<dbReference type="Gene3D" id="3.30.950.30">
    <property type="entry name" value="Schlafen, AAA domain"/>
    <property type="match status" value="1"/>
</dbReference>
<reference evidence="3 4" key="2">
    <citation type="journal article" date="2011" name="J. Bacteriol.">
        <title>Complete genome sequence of the anaerobic, halophilic alkalithermophile Natranaerobius thermophilus JW/NM-WN-LF.</title>
        <authorList>
            <person name="Zhao B."/>
            <person name="Mesbah N.M."/>
            <person name="Dalin E."/>
            <person name="Goodwin L."/>
            <person name="Nolan M."/>
            <person name="Pitluck S."/>
            <person name="Chertkov O."/>
            <person name="Brettin T.S."/>
            <person name="Han J."/>
            <person name="Larimer F.W."/>
            <person name="Land M.L."/>
            <person name="Hauser L."/>
            <person name="Kyrpides N."/>
            <person name="Wiegel J."/>
        </authorList>
    </citation>
    <scope>NUCLEOTIDE SEQUENCE [LARGE SCALE GENOMIC DNA]</scope>
    <source>
        <strain evidence="4">ATCC BAA-1301 / DSM 18059 / JW/NM-WN-LF</strain>
    </source>
</reference>
<name>B2A4W0_NATTJ</name>
<keyword evidence="1" id="KW-0175">Coiled coil</keyword>
<keyword evidence="4" id="KW-1185">Reference proteome</keyword>
<dbReference type="EMBL" id="CP001034">
    <property type="protein sequence ID" value="ACB83882.1"/>
    <property type="molecule type" value="Genomic_DNA"/>
</dbReference>
<dbReference type="PANTHER" id="PTHR30595">
    <property type="entry name" value="GLPR-RELATED TRANSCRIPTIONAL REPRESSOR"/>
    <property type="match status" value="1"/>
</dbReference>
<organism evidence="3 4">
    <name type="scientific">Natranaerobius thermophilus (strain ATCC BAA-1301 / DSM 18059 / JW/NM-WN-LF)</name>
    <dbReference type="NCBI Taxonomy" id="457570"/>
    <lineage>
        <taxon>Bacteria</taxon>
        <taxon>Bacillati</taxon>
        <taxon>Bacillota</taxon>
        <taxon>Clostridia</taxon>
        <taxon>Natranaerobiales</taxon>
        <taxon>Natranaerobiaceae</taxon>
        <taxon>Natranaerobius</taxon>
    </lineage>
</organism>
<sequence length="233" mass="26516">MENSFKQTEFLSLSTRAQILLSREEGFDVEFKQTLNAVDSEDIVAFANSKHGGAILAGIREEQEESGRQGTEIVGCPIGDEEKLTILNKAASCHPPVYLELYIENSQKTPFYRIEIPSGKEKPYCTPKGTYKIRGDGRTNVLLPDQLLSLFVEEESEQFIGRFKEATKELEKSHSELQNAISGDMRKFLENFYGEFARKINKIESIEDRMESLENKFDKLIKNLDLDTDTDKS</sequence>
<dbReference type="KEGG" id="nth:Nther_0284"/>
<feature type="domain" description="Schlafen AlbA-2" evidence="2">
    <location>
        <begin position="26"/>
        <end position="139"/>
    </location>
</feature>
<dbReference type="OrthoDB" id="8456725at2"/>
<dbReference type="RefSeq" id="WP_012446770.1">
    <property type="nucleotide sequence ID" value="NC_010718.1"/>
</dbReference>
<evidence type="ECO:0000259" key="2">
    <source>
        <dbReference type="Pfam" id="PF04326"/>
    </source>
</evidence>
<protein>
    <submittedName>
        <fullName evidence="3">Putative transcriptional regulator</fullName>
    </submittedName>
</protein>
<dbReference type="STRING" id="457570.Nther_0284"/>
<dbReference type="HOGENOM" id="CLU_1188929_0_0_9"/>
<evidence type="ECO:0000256" key="1">
    <source>
        <dbReference type="SAM" id="Coils"/>
    </source>
</evidence>
<dbReference type="InterPro" id="IPR007421">
    <property type="entry name" value="Schlafen_AlbA_2_dom"/>
</dbReference>
<dbReference type="Pfam" id="PF04326">
    <property type="entry name" value="SLFN_AlbA_2"/>
    <property type="match status" value="1"/>
</dbReference>
<evidence type="ECO:0000313" key="3">
    <source>
        <dbReference type="EMBL" id="ACB83882.1"/>
    </source>
</evidence>
<evidence type="ECO:0000313" key="4">
    <source>
        <dbReference type="Proteomes" id="UP000001683"/>
    </source>
</evidence>